<proteinExistence type="predicted"/>
<dbReference type="EMBL" id="UFSX01000002">
    <property type="protein sequence ID" value="SUV43900.1"/>
    <property type="molecule type" value="Genomic_DNA"/>
</dbReference>
<dbReference type="InterPro" id="IPR044060">
    <property type="entry name" value="Bacterial_rp_domain"/>
</dbReference>
<feature type="chain" id="PRO_5044074892" description="Bacterial repeat domain-containing protein" evidence="2">
    <location>
        <begin position="22"/>
        <end position="333"/>
    </location>
</feature>
<dbReference type="Pfam" id="PF18998">
    <property type="entry name" value="Flg_new_2"/>
    <property type="match status" value="1"/>
</dbReference>
<dbReference type="Proteomes" id="UP000254424">
    <property type="component" value="Unassembled WGS sequence"/>
</dbReference>
<protein>
    <recommendedName>
        <fullName evidence="3">Bacterial repeat domain-containing protein</fullName>
    </recommendedName>
</protein>
<reference evidence="4 6" key="1">
    <citation type="submission" date="2018-06" db="EMBL/GenBank/DDBJ databases">
        <authorList>
            <consortium name="Pathogen Informatics"/>
            <person name="Doyle S."/>
        </authorList>
    </citation>
    <scope>NUCLEOTIDE SEQUENCE [LARGE SCALE GENOMIC DNA]</scope>
    <source>
        <strain evidence="4 6">NCTC11155</strain>
    </source>
</reference>
<evidence type="ECO:0000313" key="5">
    <source>
        <dbReference type="EMBL" id="SUV43900.1"/>
    </source>
</evidence>
<evidence type="ECO:0000256" key="2">
    <source>
        <dbReference type="SAM" id="SignalP"/>
    </source>
</evidence>
<dbReference type="RefSeq" id="WP_239463470.1">
    <property type="nucleotide sequence ID" value="NZ_CP069794.1"/>
</dbReference>
<accession>A0A380YH83</accession>
<feature type="domain" description="Bacterial repeat" evidence="3">
    <location>
        <begin position="137"/>
        <end position="211"/>
    </location>
</feature>
<gene>
    <name evidence="4" type="ORF">NCTC11155_00020</name>
    <name evidence="5" type="ORF">NCTC11155_03309</name>
</gene>
<dbReference type="PROSITE" id="PS51257">
    <property type="entry name" value="PROKAR_LIPOPROTEIN"/>
    <property type="match status" value="1"/>
</dbReference>
<dbReference type="AlphaFoldDB" id="A0A380YH83"/>
<evidence type="ECO:0000259" key="3">
    <source>
        <dbReference type="Pfam" id="PF18998"/>
    </source>
</evidence>
<evidence type="ECO:0000256" key="1">
    <source>
        <dbReference type="SAM" id="MobiDB-lite"/>
    </source>
</evidence>
<feature type="region of interest" description="Disordered" evidence="1">
    <location>
        <begin position="26"/>
        <end position="57"/>
    </location>
</feature>
<feature type="signal peptide" evidence="2">
    <location>
        <begin position="1"/>
        <end position="21"/>
    </location>
</feature>
<sequence>MRKVKFLLLAALTAMFVGCQSDEVLEQDSDNDRPTPTGDTRITIEGEGMKDVTTRSSDGRVDFAGGYATGAGLYNGTSTPTVAAYPNPGYEVNYFYGGPANEPQKYDYAQSSASSFEVKLDGQDHRFHCGFKEKKRNLTVNAGSGGSVSPSGTNSYQVENAINITATPNTGYRFSGWTVTGGDVTIANSGSSSTTATLHSSNSTITARFEQTIMDNVIGARFTLGPGSRITVEVSADYPIASPITISYSAQGTFTYDNDPHEPSQPPIDYFSSRTHTKTLNVGESEWEFWFIPDVSPEEGMGMPSDAILLTISSAWIDFDNFSDSQYNYICAE</sequence>
<evidence type="ECO:0000313" key="6">
    <source>
        <dbReference type="Proteomes" id="UP000254424"/>
    </source>
</evidence>
<dbReference type="EMBL" id="UFSX01000001">
    <property type="protein sequence ID" value="SUV28074.1"/>
    <property type="molecule type" value="Genomic_DNA"/>
</dbReference>
<name>A0A380YH83_9BACE</name>
<keyword evidence="2" id="KW-0732">Signal</keyword>
<evidence type="ECO:0000313" key="4">
    <source>
        <dbReference type="EMBL" id="SUV28074.1"/>
    </source>
</evidence>
<organism evidence="4 6">
    <name type="scientific">Bacteroides eggerthii</name>
    <dbReference type="NCBI Taxonomy" id="28111"/>
    <lineage>
        <taxon>Bacteria</taxon>
        <taxon>Pseudomonadati</taxon>
        <taxon>Bacteroidota</taxon>
        <taxon>Bacteroidia</taxon>
        <taxon>Bacteroidales</taxon>
        <taxon>Bacteroidaceae</taxon>
        <taxon>Bacteroides</taxon>
    </lineage>
</organism>
<feature type="compositionally biased region" description="Basic and acidic residues" evidence="1">
    <location>
        <begin position="42"/>
        <end position="57"/>
    </location>
</feature>